<reference evidence="2 3" key="1">
    <citation type="journal article" date="2006" name="J. Bacteriol.">
        <title>Comparative genomic evidence for a close relationship between the dimorphic prosthecate bacteria Hyphomonas neptunium and Caulobacter crescentus.</title>
        <authorList>
            <person name="Badger J.H."/>
            <person name="Hoover T.R."/>
            <person name="Brun Y.V."/>
            <person name="Weiner R.M."/>
            <person name="Laub M.T."/>
            <person name="Alexandre G."/>
            <person name="Mrazek J."/>
            <person name="Ren Q."/>
            <person name="Paulsen I.T."/>
            <person name="Nelson K.E."/>
            <person name="Khouri H.M."/>
            <person name="Radune D."/>
            <person name="Sosa J."/>
            <person name="Dodson R.J."/>
            <person name="Sullivan S.A."/>
            <person name="Rosovitz M.J."/>
            <person name="Madupu R."/>
            <person name="Brinkac L.M."/>
            <person name="Durkin A.S."/>
            <person name="Daugherty S.C."/>
            <person name="Kothari S.P."/>
            <person name="Giglio M.G."/>
            <person name="Zhou L."/>
            <person name="Haft D.H."/>
            <person name="Selengut J.D."/>
            <person name="Davidsen T.M."/>
            <person name="Yang Q."/>
            <person name="Zafar N."/>
            <person name="Ward N.L."/>
        </authorList>
    </citation>
    <scope>NUCLEOTIDE SEQUENCE [LARGE SCALE GENOMIC DNA]</scope>
    <source>
        <strain evidence="2 3">ATCC 15444</strain>
    </source>
</reference>
<dbReference type="KEGG" id="hne:HNE_0277"/>
<evidence type="ECO:0000313" key="3">
    <source>
        <dbReference type="Proteomes" id="UP000001959"/>
    </source>
</evidence>
<proteinExistence type="predicted"/>
<feature type="region of interest" description="Disordered" evidence="1">
    <location>
        <begin position="194"/>
        <end position="265"/>
    </location>
</feature>
<dbReference type="EMBL" id="CP000158">
    <property type="protein sequence ID" value="ABI76287.1"/>
    <property type="molecule type" value="Genomic_DNA"/>
</dbReference>
<evidence type="ECO:0000256" key="1">
    <source>
        <dbReference type="SAM" id="MobiDB-lite"/>
    </source>
</evidence>
<feature type="compositionally biased region" description="Low complexity" evidence="1">
    <location>
        <begin position="130"/>
        <end position="147"/>
    </location>
</feature>
<dbReference type="HOGENOM" id="CLU_996677_0_0_5"/>
<gene>
    <name evidence="2" type="ordered locus">HNE_0277</name>
</gene>
<sequence length="279" mass="30094">MQPRALSRPDWETVRGIKTPRLHGSSPAVTADPGFRIRRSIGWAQSWPHDRKPRSPRKVQDRPRPARRLEAPARLVPYADGCPLERPASGARQAEDRRPARPCPPYRRARTWPALSSDPDAGDARAPGNPASGPSCAPRGPAAPAPQGCALRPRPCPARQWLCPLWPRYLRPGINPKGAAPAPCPAAARPHGLCSNGRSGRSPADTSGGDARRLFRSSDACRKARGAPARKRPAPARPQIPHSGRRALAADKLPRRPGCSRPATAGPKHILTRACIAEI</sequence>
<feature type="compositionally biased region" description="Basic residues" evidence="1">
    <location>
        <begin position="223"/>
        <end position="234"/>
    </location>
</feature>
<dbReference type="AlphaFoldDB" id="Q0C5I5"/>
<keyword evidence="3" id="KW-1185">Reference proteome</keyword>
<feature type="region of interest" description="Disordered" evidence="1">
    <location>
        <begin position="1"/>
        <end position="147"/>
    </location>
</feature>
<feature type="compositionally biased region" description="Basic and acidic residues" evidence="1">
    <location>
        <begin position="58"/>
        <end position="71"/>
    </location>
</feature>
<dbReference type="Proteomes" id="UP000001959">
    <property type="component" value="Chromosome"/>
</dbReference>
<evidence type="ECO:0000313" key="2">
    <source>
        <dbReference type="EMBL" id="ABI76287.1"/>
    </source>
</evidence>
<organism evidence="2 3">
    <name type="scientific">Hyphomonas neptunium (strain ATCC 15444)</name>
    <dbReference type="NCBI Taxonomy" id="228405"/>
    <lineage>
        <taxon>Bacteria</taxon>
        <taxon>Pseudomonadati</taxon>
        <taxon>Pseudomonadota</taxon>
        <taxon>Alphaproteobacteria</taxon>
        <taxon>Hyphomonadales</taxon>
        <taxon>Hyphomonadaceae</taxon>
        <taxon>Hyphomonas</taxon>
    </lineage>
</organism>
<accession>Q0C5I5</accession>
<name>Q0C5I5_HYPNA</name>
<protein>
    <submittedName>
        <fullName evidence="2">Uncharacterized protein</fullName>
    </submittedName>
</protein>